<evidence type="ECO:0000256" key="1">
    <source>
        <dbReference type="ARBA" id="ARBA00022692"/>
    </source>
</evidence>
<dbReference type="InterPro" id="IPR001757">
    <property type="entry name" value="P_typ_ATPase"/>
</dbReference>
<dbReference type="Proteomes" id="UP001604277">
    <property type="component" value="Unassembled WGS sequence"/>
</dbReference>
<feature type="region of interest" description="Disordered" evidence="6">
    <location>
        <begin position="378"/>
        <end position="443"/>
    </location>
</feature>
<dbReference type="CDD" id="cd20070">
    <property type="entry name" value="5TM_YidC_Alb3"/>
    <property type="match status" value="1"/>
</dbReference>
<dbReference type="InterPro" id="IPR023214">
    <property type="entry name" value="HAD_sf"/>
</dbReference>
<evidence type="ECO:0000313" key="9">
    <source>
        <dbReference type="EMBL" id="KAL2487513.1"/>
    </source>
</evidence>
<organism evidence="9 10">
    <name type="scientific">Forsythia ovata</name>
    <dbReference type="NCBI Taxonomy" id="205694"/>
    <lineage>
        <taxon>Eukaryota</taxon>
        <taxon>Viridiplantae</taxon>
        <taxon>Streptophyta</taxon>
        <taxon>Embryophyta</taxon>
        <taxon>Tracheophyta</taxon>
        <taxon>Spermatophyta</taxon>
        <taxon>Magnoliopsida</taxon>
        <taxon>eudicotyledons</taxon>
        <taxon>Gunneridae</taxon>
        <taxon>Pentapetalae</taxon>
        <taxon>asterids</taxon>
        <taxon>lamiids</taxon>
        <taxon>Lamiales</taxon>
        <taxon>Oleaceae</taxon>
        <taxon>Forsythieae</taxon>
        <taxon>Forsythia</taxon>
    </lineage>
</organism>
<keyword evidence="2" id="KW-0460">Magnesium</keyword>
<dbReference type="InterPro" id="IPR047196">
    <property type="entry name" value="YidC_ALB_C"/>
</dbReference>
<dbReference type="InterPro" id="IPR036412">
    <property type="entry name" value="HAD-like_sf"/>
</dbReference>
<dbReference type="Pfam" id="PF02096">
    <property type="entry name" value="60KD_IMP"/>
    <property type="match status" value="1"/>
</dbReference>
<reference evidence="10" key="1">
    <citation type="submission" date="2024-07" db="EMBL/GenBank/DDBJ databases">
        <title>Two chromosome-level genome assemblies of Korean endemic species Abeliophyllum distichum and Forsythia ovata (Oleaceae).</title>
        <authorList>
            <person name="Jang H."/>
        </authorList>
    </citation>
    <scope>NUCLEOTIDE SEQUENCE [LARGE SCALE GENOMIC DNA]</scope>
</reference>
<proteinExistence type="inferred from homology"/>
<dbReference type="Gene3D" id="3.40.50.1000">
    <property type="entry name" value="HAD superfamily/HAD-like"/>
    <property type="match status" value="1"/>
</dbReference>
<keyword evidence="3 7" id="KW-1133">Transmembrane helix</keyword>
<feature type="compositionally biased region" description="Basic residues" evidence="6">
    <location>
        <begin position="432"/>
        <end position="441"/>
    </location>
</feature>
<comment type="subcellular location">
    <subcellularLocation>
        <location evidence="5">Membrane</location>
        <topology evidence="5">Multi-pass membrane protein</topology>
    </subcellularLocation>
</comment>
<comment type="caution">
    <text evidence="9">The sequence shown here is derived from an EMBL/GenBank/DDBJ whole genome shotgun (WGS) entry which is preliminary data.</text>
</comment>
<sequence>MARTLISSPSFLGIPCPSSFHRRLPPQSRRISTKLKYSLHEIPPIHYLDNSIDFNAIFSRAEGLLYTLADAAVAVDGGTASESATDAAQKSGGWFGFISDAMEVVLKVLKDGLAAVHVPYAYGFAIILLTVLVKVATLPLTKQQVESTLAMQNLQPKIKAIQQRYAGNQERIQLETSRLYKQAGVNPLAGCFPTLATIPVWIGLYQALSNVANEGLLTEGFFWIPSLGGPTTIAARQSGSGISWLFPFVDGHPPLGWHDTAAYLVLPVLLVVSQYVSMEIMKPPQTDDPSQKNTLLVLKFLPFMIGYFSLSVPSGLSIYWFTNNVLSTAQQVWLRKMGGAKPVVTENASGIISAGRAKRSGAQPEGMGDRFRQLKEDENKKKSKALPADEGQTSLATDSEDESNEETKSKDEEVLEEAYASSSTKSVPSGPRRSKRSKRKRTVLELEDVNPNGQQKIQDNGLILLGLVGLKDPCRPSVKTAVEDCQYAWVNVKMITGDNVFTATTIATECGILKLNEEMDGGSVVEGVTFRNYTEEERMEKVDKICVMAISSPLDKLLMVQCLKKKGHVVAVTGDGTNDAPALKEVDIGLSMGIQGTEVAKESSDIVILDDNFASLATVLRWGRCVYNNIQKFIQFQLIVVALTINFAAAEREILTLFLEKYPACTPILRFNGENG</sequence>
<dbReference type="FunFam" id="3.40.50.1000:FF:000193">
    <property type="entry name" value="Plasma membrane calcium-transporting ATPase 2"/>
    <property type="match status" value="1"/>
</dbReference>
<evidence type="ECO:0000313" key="10">
    <source>
        <dbReference type="Proteomes" id="UP001604277"/>
    </source>
</evidence>
<keyword evidence="10" id="KW-1185">Reference proteome</keyword>
<dbReference type="EMBL" id="JBFOLJ010000012">
    <property type="protein sequence ID" value="KAL2487513.1"/>
    <property type="molecule type" value="Genomic_DNA"/>
</dbReference>
<dbReference type="Gene3D" id="3.40.1110.10">
    <property type="entry name" value="Calcium-transporting ATPase, cytoplasmic domain N"/>
    <property type="match status" value="1"/>
</dbReference>
<dbReference type="InterPro" id="IPR023299">
    <property type="entry name" value="ATPase_P-typ_cyto_dom_N"/>
</dbReference>
<feature type="transmembrane region" description="Helical" evidence="7">
    <location>
        <begin position="296"/>
        <end position="321"/>
    </location>
</feature>
<gene>
    <name evidence="9" type="ORF">Fot_40805</name>
</gene>
<feature type="domain" description="Membrane insertase YidC/Oxa/ALB C-terminal" evidence="8">
    <location>
        <begin position="122"/>
        <end position="336"/>
    </location>
</feature>
<name>A0ABD1RGP0_9LAMI</name>
<keyword evidence="1 5" id="KW-0812">Transmembrane</keyword>
<protein>
    <submittedName>
        <fullName evidence="9">Inner membrane protein PPF-1</fullName>
    </submittedName>
</protein>
<evidence type="ECO:0000256" key="5">
    <source>
        <dbReference type="RuleBase" id="RU003945"/>
    </source>
</evidence>
<dbReference type="NCBIfam" id="TIGR03592">
    <property type="entry name" value="yidC_oxa1_cterm"/>
    <property type="match status" value="1"/>
</dbReference>
<dbReference type="Gene3D" id="1.20.1110.10">
    <property type="entry name" value="Calcium-transporting ATPase, transmembrane domain"/>
    <property type="match status" value="1"/>
</dbReference>
<dbReference type="PRINTS" id="PR00120">
    <property type="entry name" value="HATPASE"/>
</dbReference>
<feature type="transmembrane region" description="Helical" evidence="7">
    <location>
        <begin position="255"/>
        <end position="276"/>
    </location>
</feature>
<dbReference type="InterPro" id="IPR028055">
    <property type="entry name" value="YidC/Oxa/ALB_C"/>
</dbReference>
<dbReference type="PRINTS" id="PR00119">
    <property type="entry name" value="CATATPASE"/>
</dbReference>
<dbReference type="PANTHER" id="PTHR24093">
    <property type="entry name" value="CATION TRANSPORTING ATPASE"/>
    <property type="match status" value="1"/>
</dbReference>
<dbReference type="SUPFAM" id="SSF56784">
    <property type="entry name" value="HAD-like"/>
    <property type="match status" value="1"/>
</dbReference>
<evidence type="ECO:0000256" key="6">
    <source>
        <dbReference type="SAM" id="MobiDB-lite"/>
    </source>
</evidence>
<evidence type="ECO:0000256" key="2">
    <source>
        <dbReference type="ARBA" id="ARBA00022842"/>
    </source>
</evidence>
<evidence type="ECO:0000256" key="4">
    <source>
        <dbReference type="ARBA" id="ARBA00023136"/>
    </source>
</evidence>
<evidence type="ECO:0000259" key="8">
    <source>
        <dbReference type="Pfam" id="PF02096"/>
    </source>
</evidence>
<dbReference type="AlphaFoldDB" id="A0ABD1RGP0"/>
<dbReference type="GO" id="GO:0016020">
    <property type="term" value="C:membrane"/>
    <property type="evidence" value="ECO:0007669"/>
    <property type="project" value="UniProtKB-SubCell"/>
</dbReference>
<evidence type="ECO:0000256" key="3">
    <source>
        <dbReference type="ARBA" id="ARBA00022989"/>
    </source>
</evidence>
<dbReference type="NCBIfam" id="TIGR01494">
    <property type="entry name" value="ATPase_P-type"/>
    <property type="match status" value="1"/>
</dbReference>
<dbReference type="PANTHER" id="PTHR24093:SF434">
    <property type="entry name" value="CALCIUM-TRANSPORTING ATPASE 13, PLASMA MEMBRANE-TYPE-RELATED"/>
    <property type="match status" value="1"/>
</dbReference>
<comment type="similarity">
    <text evidence="5">Belongs to the OXA1/ALB3/YidC family.</text>
</comment>
<accession>A0ABD1RGP0</accession>
<feature type="transmembrane region" description="Helical" evidence="7">
    <location>
        <begin position="120"/>
        <end position="141"/>
    </location>
</feature>
<feature type="transmembrane region" description="Helical" evidence="7">
    <location>
        <begin position="188"/>
        <end position="208"/>
    </location>
</feature>
<evidence type="ECO:0000256" key="7">
    <source>
        <dbReference type="SAM" id="Phobius"/>
    </source>
</evidence>
<keyword evidence="4 7" id="KW-0472">Membrane</keyword>
<dbReference type="Pfam" id="PF00702">
    <property type="entry name" value="Hydrolase"/>
    <property type="match status" value="1"/>
</dbReference>